<feature type="compositionally biased region" description="Basic residues" evidence="1">
    <location>
        <begin position="95"/>
        <end position="112"/>
    </location>
</feature>
<protein>
    <submittedName>
        <fullName evidence="2">Uncharacterized protein</fullName>
    </submittedName>
</protein>
<name>A0A9W4DQK3_9ACTN</name>
<evidence type="ECO:0000313" key="2">
    <source>
        <dbReference type="EMBL" id="CAG6394214.1"/>
    </source>
</evidence>
<dbReference type="AlphaFoldDB" id="A0A9W4DQK3"/>
<keyword evidence="3" id="KW-1185">Reference proteome</keyword>
<dbReference type="Proteomes" id="UP001152519">
    <property type="component" value="Unassembled WGS sequence"/>
</dbReference>
<feature type="region of interest" description="Disordered" evidence="1">
    <location>
        <begin position="1"/>
        <end position="124"/>
    </location>
</feature>
<reference evidence="2" key="1">
    <citation type="submission" date="2021-05" db="EMBL/GenBank/DDBJ databases">
        <authorList>
            <person name="Arsene-Ploetze F."/>
        </authorList>
    </citation>
    <scope>NUCLEOTIDE SEQUENCE</scope>
    <source>
        <strain evidence="2">DSM 42138</strain>
    </source>
</reference>
<gene>
    <name evidence="2" type="ORF">SCOCK_250033</name>
</gene>
<comment type="caution">
    <text evidence="2">The sequence shown here is derived from an EMBL/GenBank/DDBJ whole genome shotgun (WGS) entry which is preliminary data.</text>
</comment>
<feature type="compositionally biased region" description="Basic and acidic residues" evidence="1">
    <location>
        <begin position="10"/>
        <end position="32"/>
    </location>
</feature>
<sequence length="124" mass="14593">MTQTRGATRRPPEPRSTLEARDPPRVRRDPGHLHLWRLVHHPQHRDERHDPRRGLLRVPPVLHGQAEDPRHRRPRGPLRGPLRQGRRVREEVATRKRRFPVAHPRATGHRRFVVPPTSFQTPSS</sequence>
<organism evidence="2 3">
    <name type="scientific">Actinacidiphila cocklensis</name>
    <dbReference type="NCBI Taxonomy" id="887465"/>
    <lineage>
        <taxon>Bacteria</taxon>
        <taxon>Bacillati</taxon>
        <taxon>Actinomycetota</taxon>
        <taxon>Actinomycetes</taxon>
        <taxon>Kitasatosporales</taxon>
        <taxon>Streptomycetaceae</taxon>
        <taxon>Actinacidiphila</taxon>
    </lineage>
</organism>
<feature type="compositionally biased region" description="Basic and acidic residues" evidence="1">
    <location>
        <begin position="44"/>
        <end position="53"/>
    </location>
</feature>
<evidence type="ECO:0000313" key="3">
    <source>
        <dbReference type="Proteomes" id="UP001152519"/>
    </source>
</evidence>
<evidence type="ECO:0000256" key="1">
    <source>
        <dbReference type="SAM" id="MobiDB-lite"/>
    </source>
</evidence>
<dbReference type="EMBL" id="CAJSLV010000054">
    <property type="protein sequence ID" value="CAG6394214.1"/>
    <property type="molecule type" value="Genomic_DNA"/>
</dbReference>
<proteinExistence type="predicted"/>
<accession>A0A9W4DQK3</accession>
<feature type="compositionally biased region" description="Basic residues" evidence="1">
    <location>
        <begin position="34"/>
        <end position="43"/>
    </location>
</feature>